<protein>
    <submittedName>
        <fullName evidence="4">Helix-turn-helix domain-containing protein</fullName>
    </submittedName>
</protein>
<dbReference type="EMBL" id="WNUI01000088">
    <property type="protein sequence ID" value="MDZ4910228.1"/>
    <property type="molecule type" value="Genomic_DNA"/>
</dbReference>
<gene>
    <name evidence="4" type="ORF">GNF68_14495</name>
</gene>
<dbReference type="AlphaFoldDB" id="A0AAW9I6Y0"/>
<dbReference type="SUPFAM" id="SSF46689">
    <property type="entry name" value="Homeodomain-like"/>
    <property type="match status" value="1"/>
</dbReference>
<evidence type="ECO:0000259" key="3">
    <source>
        <dbReference type="Pfam" id="PF13518"/>
    </source>
</evidence>
<feature type="domain" description="Insertion element IS150 protein InsJ-like helix-turn-helix" evidence="3">
    <location>
        <begin position="133"/>
        <end position="185"/>
    </location>
</feature>
<name>A0AAW9I6Y0_CLOPF</name>
<dbReference type="InterPro" id="IPR009057">
    <property type="entry name" value="Homeodomain-like_sf"/>
</dbReference>
<dbReference type="SUPFAM" id="SSF48295">
    <property type="entry name" value="TrpR-like"/>
    <property type="match status" value="2"/>
</dbReference>
<evidence type="ECO:0000256" key="2">
    <source>
        <dbReference type="SAM" id="Coils"/>
    </source>
</evidence>
<evidence type="ECO:0000313" key="4">
    <source>
        <dbReference type="EMBL" id="MDZ4910228.1"/>
    </source>
</evidence>
<keyword evidence="2" id="KW-0175">Coiled coil</keyword>
<comment type="similarity">
    <text evidence="1">Belongs to the IS150/IS1296 orfA family.</text>
</comment>
<dbReference type="GO" id="GO:0043565">
    <property type="term" value="F:sequence-specific DNA binding"/>
    <property type="evidence" value="ECO:0007669"/>
    <property type="project" value="InterPro"/>
</dbReference>
<evidence type="ECO:0000313" key="5">
    <source>
        <dbReference type="Proteomes" id="UP001288778"/>
    </source>
</evidence>
<dbReference type="Gene3D" id="1.10.10.10">
    <property type="entry name" value="Winged helix-like DNA-binding domain superfamily/Winged helix DNA-binding domain"/>
    <property type="match status" value="2"/>
</dbReference>
<dbReference type="InterPro" id="IPR036388">
    <property type="entry name" value="WH-like_DNA-bd_sf"/>
</dbReference>
<sequence>MSRKPKIDFETKIKSVEMYLNGEKGPMAICEMIGVGKTAFYEWIHKYEKYGAEGLKTSSKNTFYSNEVKILAINDYISGKGSLEDIALKYNLSSRRSLQNWIMKYNNNHNINRSHNRREDKIMIKGRKTTYDERIEIVAFCIENNDNYQLTSDKYKVSYQQVYTWVKKYNENGCEALVDNRGKSKNTEEMSENEKLEAQIKLLKAQNKRLEMENAFLKKLEEIERRRG</sequence>
<feature type="domain" description="Insertion element IS150 protein InsJ-like helix-turn-helix" evidence="3">
    <location>
        <begin position="69"/>
        <end position="107"/>
    </location>
</feature>
<feature type="domain" description="Insertion element IS150 protein InsJ-like helix-turn-helix" evidence="3">
    <location>
        <begin position="12"/>
        <end position="59"/>
    </location>
</feature>
<dbReference type="RefSeq" id="WP_322395503.1">
    <property type="nucleotide sequence ID" value="NZ_WNUI01000088.1"/>
</dbReference>
<dbReference type="InterPro" id="IPR010921">
    <property type="entry name" value="Trp_repressor/repl_initiator"/>
</dbReference>
<dbReference type="PANTHER" id="PTHR33795:SF1">
    <property type="entry name" value="INSERTION ELEMENT IS150 PROTEIN INSJ"/>
    <property type="match status" value="1"/>
</dbReference>
<dbReference type="Pfam" id="PF13518">
    <property type="entry name" value="HTH_28"/>
    <property type="match status" value="3"/>
</dbReference>
<accession>A0AAW9I6Y0</accession>
<reference evidence="4" key="1">
    <citation type="submission" date="2019-11" db="EMBL/GenBank/DDBJ databases">
        <title>Characterization of Clostridium perfringens isolates from swine manure treated agricultural soils.</title>
        <authorList>
            <person name="Wushke S.T."/>
        </authorList>
    </citation>
    <scope>NUCLEOTIDE SEQUENCE</scope>
    <source>
        <strain evidence="4">X94</strain>
    </source>
</reference>
<feature type="coiled-coil region" evidence="2">
    <location>
        <begin position="186"/>
        <end position="220"/>
    </location>
</feature>
<comment type="caution">
    <text evidence="4">The sequence shown here is derived from an EMBL/GenBank/DDBJ whole genome shotgun (WGS) entry which is preliminary data.</text>
</comment>
<dbReference type="Proteomes" id="UP001288778">
    <property type="component" value="Unassembled WGS sequence"/>
</dbReference>
<evidence type="ECO:0000256" key="1">
    <source>
        <dbReference type="ARBA" id="ARBA00038232"/>
    </source>
</evidence>
<proteinExistence type="inferred from homology"/>
<organism evidence="4 5">
    <name type="scientific">Clostridium perfringens</name>
    <dbReference type="NCBI Taxonomy" id="1502"/>
    <lineage>
        <taxon>Bacteria</taxon>
        <taxon>Bacillati</taxon>
        <taxon>Bacillota</taxon>
        <taxon>Clostridia</taxon>
        <taxon>Eubacteriales</taxon>
        <taxon>Clostridiaceae</taxon>
        <taxon>Clostridium</taxon>
    </lineage>
</organism>
<dbReference type="PANTHER" id="PTHR33795">
    <property type="entry name" value="INSERTION ELEMENT IS150 PROTEIN INSJ"/>
    <property type="match status" value="1"/>
</dbReference>
<dbReference type="InterPro" id="IPR052057">
    <property type="entry name" value="IS150/IS1296_orfA-like"/>
</dbReference>
<dbReference type="InterPro" id="IPR055247">
    <property type="entry name" value="InsJ-like_HTH"/>
</dbReference>